<dbReference type="Pfam" id="PF03749">
    <property type="entry name" value="SfsA"/>
    <property type="match status" value="1"/>
</dbReference>
<feature type="domain" description="Sugar fermentation stimulation protein C-terminal" evidence="2">
    <location>
        <begin position="88"/>
        <end position="226"/>
    </location>
</feature>
<name>D8JUG5_HYPDA</name>
<dbReference type="STRING" id="582899.Hden_0941"/>
<organism evidence="4 5">
    <name type="scientific">Hyphomicrobium denitrificans (strain ATCC 51888 / DSM 1869 / NCIMB 11706 / TK 0415)</name>
    <dbReference type="NCBI Taxonomy" id="582899"/>
    <lineage>
        <taxon>Bacteria</taxon>
        <taxon>Pseudomonadati</taxon>
        <taxon>Pseudomonadota</taxon>
        <taxon>Alphaproteobacteria</taxon>
        <taxon>Hyphomicrobiales</taxon>
        <taxon>Hyphomicrobiaceae</taxon>
        <taxon>Hyphomicrobium</taxon>
    </lineage>
</organism>
<accession>D8JUG5</accession>
<dbReference type="eggNOG" id="COG1489">
    <property type="taxonomic scope" value="Bacteria"/>
</dbReference>
<dbReference type="InterPro" id="IPR005224">
    <property type="entry name" value="SfsA"/>
</dbReference>
<dbReference type="HAMAP" id="MF_00095">
    <property type="entry name" value="SfsA"/>
    <property type="match status" value="1"/>
</dbReference>
<dbReference type="NCBIfam" id="TIGR00230">
    <property type="entry name" value="sfsA"/>
    <property type="match status" value="1"/>
</dbReference>
<dbReference type="OrthoDB" id="9802365at2"/>
<feature type="domain" description="SfsA N-terminal OB" evidence="3">
    <location>
        <begin position="13"/>
        <end position="82"/>
    </location>
</feature>
<sequence>MKFTSPLIPGKLIQRYKRFLADVLTAGGVTVTATCPNTGSMLGLTTPGSTVWLSESDSPTRKYRHTWEMIEDDLGDGPHLVGINTGKPNALVAEAIGLNAIPELQGYASLRREVKYGENSRIDILLAEGRDPRPCYVEIKNVHLMRQAGLAEFPDCKTERGAKHLRELSTMVAEGNRAVMVFLVQRGNAKTFSLARDLDPAYAAAFQTAAAAGVEMLCYGCSLSPTEIAVDRRIEIADLS</sequence>
<dbReference type="PANTHER" id="PTHR30545:SF2">
    <property type="entry name" value="SUGAR FERMENTATION STIMULATION PROTEIN A"/>
    <property type="match status" value="1"/>
</dbReference>
<dbReference type="PANTHER" id="PTHR30545">
    <property type="entry name" value="SUGAR FERMENTATION STIMULATION PROTEIN A"/>
    <property type="match status" value="1"/>
</dbReference>
<gene>
    <name evidence="1" type="primary">sfsA</name>
    <name evidence="4" type="ordered locus">Hden_0941</name>
</gene>
<dbReference type="InterPro" id="IPR040452">
    <property type="entry name" value="SfsA_C"/>
</dbReference>
<dbReference type="EMBL" id="CP002083">
    <property type="protein sequence ID" value="ADJ22755.1"/>
    <property type="molecule type" value="Genomic_DNA"/>
</dbReference>
<proteinExistence type="inferred from homology"/>
<dbReference type="CDD" id="cd22359">
    <property type="entry name" value="SfsA-like_bacterial"/>
    <property type="match status" value="1"/>
</dbReference>
<dbReference type="InterPro" id="IPR041465">
    <property type="entry name" value="SfsA_N"/>
</dbReference>
<protein>
    <recommendedName>
        <fullName evidence="1">Sugar fermentation stimulation protein homolog</fullName>
    </recommendedName>
</protein>
<evidence type="ECO:0000313" key="4">
    <source>
        <dbReference type="EMBL" id="ADJ22755.1"/>
    </source>
</evidence>
<evidence type="ECO:0000256" key="1">
    <source>
        <dbReference type="HAMAP-Rule" id="MF_00095"/>
    </source>
</evidence>
<dbReference type="Gene3D" id="2.40.50.580">
    <property type="match status" value="1"/>
</dbReference>
<dbReference type="AlphaFoldDB" id="D8JUG5"/>
<dbReference type="GO" id="GO:0003677">
    <property type="term" value="F:DNA binding"/>
    <property type="evidence" value="ECO:0007669"/>
    <property type="project" value="InterPro"/>
</dbReference>
<dbReference type="KEGG" id="hdn:Hden_0941"/>
<dbReference type="Gene3D" id="3.40.1350.60">
    <property type="match status" value="1"/>
</dbReference>
<keyword evidence="5" id="KW-1185">Reference proteome</keyword>
<dbReference type="Proteomes" id="UP000002033">
    <property type="component" value="Chromosome"/>
</dbReference>
<reference evidence="5" key="1">
    <citation type="journal article" date="2011" name="J. Bacteriol.">
        <title>Genome sequences of eight morphologically diverse alphaproteobacteria.</title>
        <authorList>
            <consortium name="US DOE Joint Genome Institute"/>
            <person name="Brown P.J."/>
            <person name="Kysela D.T."/>
            <person name="Buechlein A."/>
            <person name="Hemmerich C."/>
            <person name="Brun Y.V."/>
        </authorList>
    </citation>
    <scope>NUCLEOTIDE SEQUENCE [LARGE SCALE GENOMIC DNA]</scope>
    <source>
        <strain evidence="5">ATCC 51888 / DSM 1869 / NCIB 11706 / TK 0415</strain>
    </source>
</reference>
<dbReference type="FunFam" id="2.40.50.580:FF:000001">
    <property type="entry name" value="Sugar fermentation stimulation protein A"/>
    <property type="match status" value="1"/>
</dbReference>
<dbReference type="RefSeq" id="WP_013214970.1">
    <property type="nucleotide sequence ID" value="NC_014313.1"/>
</dbReference>
<evidence type="ECO:0000313" key="5">
    <source>
        <dbReference type="Proteomes" id="UP000002033"/>
    </source>
</evidence>
<evidence type="ECO:0000259" key="3">
    <source>
        <dbReference type="Pfam" id="PF17746"/>
    </source>
</evidence>
<comment type="similarity">
    <text evidence="1">Belongs to the SfsA family.</text>
</comment>
<dbReference type="Pfam" id="PF17746">
    <property type="entry name" value="SfsA_N"/>
    <property type="match status" value="1"/>
</dbReference>
<dbReference type="HOGENOM" id="CLU_052299_2_0_5"/>
<evidence type="ECO:0000259" key="2">
    <source>
        <dbReference type="Pfam" id="PF03749"/>
    </source>
</evidence>